<evidence type="ECO:0000256" key="1">
    <source>
        <dbReference type="SAM" id="SignalP"/>
    </source>
</evidence>
<sequence length="172" mass="16951">MKFIKIAGAAAALALATSASAAAPEVGATVFGPEGNEVGTVTAADAATVTIDTGKHQAPVPANVLADGPDGPVISVTKVQLNQIMDQQKAEADAKRDAALVAGAMVHSADDAMLGNVASIDGDDVVVTLTDGSVALKREHFALNASGTLVALFTAEQIAAAVASATDASSAE</sequence>
<dbReference type="RefSeq" id="WP_160779145.1">
    <property type="nucleotide sequence ID" value="NZ_BAAAZF010000001.1"/>
</dbReference>
<comment type="caution">
    <text evidence="2">The sequence shown here is derived from an EMBL/GenBank/DDBJ whole genome shotgun (WGS) entry which is preliminary data.</text>
</comment>
<organism evidence="2 3">
    <name type="scientific">Parerythrobacter jejuensis</name>
    <dbReference type="NCBI Taxonomy" id="795812"/>
    <lineage>
        <taxon>Bacteria</taxon>
        <taxon>Pseudomonadati</taxon>
        <taxon>Pseudomonadota</taxon>
        <taxon>Alphaproteobacteria</taxon>
        <taxon>Sphingomonadales</taxon>
        <taxon>Erythrobacteraceae</taxon>
        <taxon>Parerythrobacter</taxon>
    </lineage>
</organism>
<evidence type="ECO:0008006" key="4">
    <source>
        <dbReference type="Google" id="ProtNLM"/>
    </source>
</evidence>
<feature type="chain" id="PRO_5032603272" description="PRC-barrel domain-containing protein" evidence="1">
    <location>
        <begin position="22"/>
        <end position="172"/>
    </location>
</feature>
<dbReference type="OrthoDB" id="7428500at2"/>
<feature type="signal peptide" evidence="1">
    <location>
        <begin position="1"/>
        <end position="21"/>
    </location>
</feature>
<dbReference type="AlphaFoldDB" id="A0A845ASB1"/>
<keyword evidence="1" id="KW-0732">Signal</keyword>
<dbReference type="EMBL" id="WTYE01000001">
    <property type="protein sequence ID" value="MXP31731.1"/>
    <property type="molecule type" value="Genomic_DNA"/>
</dbReference>
<reference evidence="2 3" key="1">
    <citation type="submission" date="2019-12" db="EMBL/GenBank/DDBJ databases">
        <title>Genomic-based taxomic classification of the family Erythrobacteraceae.</title>
        <authorList>
            <person name="Xu L."/>
        </authorList>
    </citation>
    <scope>NUCLEOTIDE SEQUENCE [LARGE SCALE GENOMIC DNA]</scope>
    <source>
        <strain evidence="2 3">JCM 16677</strain>
    </source>
</reference>
<protein>
    <recommendedName>
        <fullName evidence="4">PRC-barrel domain-containing protein</fullName>
    </recommendedName>
</protein>
<evidence type="ECO:0000313" key="2">
    <source>
        <dbReference type="EMBL" id="MXP31731.1"/>
    </source>
</evidence>
<gene>
    <name evidence="2" type="ORF">GRI94_07835</name>
</gene>
<accession>A0A845ASB1</accession>
<keyword evidence="3" id="KW-1185">Reference proteome</keyword>
<dbReference type="Proteomes" id="UP000446786">
    <property type="component" value="Unassembled WGS sequence"/>
</dbReference>
<evidence type="ECO:0000313" key="3">
    <source>
        <dbReference type="Proteomes" id="UP000446786"/>
    </source>
</evidence>
<proteinExistence type="predicted"/>
<name>A0A845ASB1_9SPHN</name>